<evidence type="ECO:0000313" key="5">
    <source>
        <dbReference type="Proteomes" id="UP000075618"/>
    </source>
</evidence>
<dbReference type="EMBL" id="LROT01000011">
    <property type="protein sequence ID" value="KYF34765.1"/>
    <property type="molecule type" value="Genomic_DNA"/>
</dbReference>
<dbReference type="Pfam" id="PF04650">
    <property type="entry name" value="YSIRK_signal"/>
    <property type="match status" value="1"/>
</dbReference>
<keyword evidence="1" id="KW-0732">Signal</keyword>
<reference evidence="4 5" key="1">
    <citation type="submission" date="2016-01" db="EMBL/GenBank/DDBJ databases">
        <title>Highly variable Streptococcus oralis are common among viridans streptococci isolated from primates.</title>
        <authorList>
            <person name="Denapaite D."/>
            <person name="Rieger M."/>
            <person name="Koendgen S."/>
            <person name="Brueckner R."/>
            <person name="Ochigava I."/>
            <person name="Kappeler P."/>
            <person name="Maetz-Rensing K."/>
            <person name="Leendertz F."/>
            <person name="Hakenbeck R."/>
        </authorList>
    </citation>
    <scope>NUCLEOTIDE SEQUENCE [LARGE SCALE GENOMIC DNA]</scope>
    <source>
        <strain evidence="4 5">10712</strain>
    </source>
</reference>
<protein>
    <recommendedName>
        <fullName evidence="3">YSIRK Gram-positive signal peptide domain-containing protein</fullName>
    </recommendedName>
</protein>
<evidence type="ECO:0000313" key="4">
    <source>
        <dbReference type="EMBL" id="KYF34765.1"/>
    </source>
</evidence>
<organism evidence="4 5">
    <name type="scientific">Streptococcus mitis</name>
    <dbReference type="NCBI Taxonomy" id="28037"/>
    <lineage>
        <taxon>Bacteria</taxon>
        <taxon>Bacillati</taxon>
        <taxon>Bacillota</taxon>
        <taxon>Bacilli</taxon>
        <taxon>Lactobacillales</taxon>
        <taxon>Streptococcaceae</taxon>
        <taxon>Streptococcus</taxon>
        <taxon>Streptococcus mitis group</taxon>
    </lineage>
</organism>
<proteinExistence type="predicted"/>
<dbReference type="PATRIC" id="fig|28037.237.peg.396"/>
<feature type="region of interest" description="Disordered" evidence="2">
    <location>
        <begin position="59"/>
        <end position="110"/>
    </location>
</feature>
<gene>
    <name evidence="4" type="ORF">SMI10712_01162</name>
</gene>
<evidence type="ECO:0000256" key="2">
    <source>
        <dbReference type="SAM" id="MobiDB-lite"/>
    </source>
</evidence>
<dbReference type="InterPro" id="IPR005877">
    <property type="entry name" value="YSIRK_signal_dom"/>
</dbReference>
<accession>A0A150NMS3</accession>
<name>A0A150NMS3_STRMT</name>
<sequence>MFNSKGRYVRQSQVEKFTRYSIRKVSFGAASVAVATGLFFLGGGSVQAAEQLTNSEHTVVQKSQNLNDKSTELSKEVSGQASATAKEPDGQNTTSLKESTTDKQASEVETPNVVTEKVAINTASLEDLVAKAES</sequence>
<evidence type="ECO:0000256" key="1">
    <source>
        <dbReference type="ARBA" id="ARBA00022729"/>
    </source>
</evidence>
<dbReference type="Proteomes" id="UP000075618">
    <property type="component" value="Unassembled WGS sequence"/>
</dbReference>
<evidence type="ECO:0000259" key="3">
    <source>
        <dbReference type="Pfam" id="PF04650"/>
    </source>
</evidence>
<dbReference type="AlphaFoldDB" id="A0A150NMS3"/>
<dbReference type="NCBIfam" id="TIGR01168">
    <property type="entry name" value="YSIRK_signal"/>
    <property type="match status" value="1"/>
</dbReference>
<feature type="domain" description="YSIRK Gram-positive signal peptide" evidence="3">
    <location>
        <begin position="15"/>
        <end position="40"/>
    </location>
</feature>
<feature type="compositionally biased region" description="Polar residues" evidence="2">
    <location>
        <begin position="59"/>
        <end position="68"/>
    </location>
</feature>
<comment type="caution">
    <text evidence="4">The sequence shown here is derived from an EMBL/GenBank/DDBJ whole genome shotgun (WGS) entry which is preliminary data.</text>
</comment>